<evidence type="ECO:0000313" key="2">
    <source>
        <dbReference type="EMBL" id="GAA1595724.1"/>
    </source>
</evidence>
<reference evidence="2 3" key="1">
    <citation type="journal article" date="2019" name="Int. J. Syst. Evol. Microbiol.">
        <title>The Global Catalogue of Microorganisms (GCM) 10K type strain sequencing project: providing services to taxonomists for standard genome sequencing and annotation.</title>
        <authorList>
            <consortium name="The Broad Institute Genomics Platform"/>
            <consortium name="The Broad Institute Genome Sequencing Center for Infectious Disease"/>
            <person name="Wu L."/>
            <person name="Ma J."/>
        </authorList>
    </citation>
    <scope>NUCLEOTIDE SEQUENCE [LARGE SCALE GENOMIC DNA]</scope>
    <source>
        <strain evidence="2 3">JCM 14969</strain>
    </source>
</reference>
<dbReference type="Proteomes" id="UP001500393">
    <property type="component" value="Unassembled WGS sequence"/>
</dbReference>
<sequence>MAGWETCSGRELGMKRPDRRKAYYWLMGTCLTLIGLAWFVVRHFSVPAAIGMSAVAAVIPPVAVILANWPED</sequence>
<gene>
    <name evidence="2" type="ORF">GCM10009789_57070</name>
</gene>
<keyword evidence="1" id="KW-0472">Membrane</keyword>
<proteinExistence type="predicted"/>
<name>A0ABN2E408_9ACTN</name>
<accession>A0ABN2E408</accession>
<keyword evidence="1" id="KW-1133">Transmembrane helix</keyword>
<dbReference type="Pfam" id="PF11298">
    <property type="entry name" value="DUF3099"/>
    <property type="match status" value="1"/>
</dbReference>
<dbReference type="EMBL" id="BAAAOS010000045">
    <property type="protein sequence ID" value="GAA1595724.1"/>
    <property type="molecule type" value="Genomic_DNA"/>
</dbReference>
<feature type="transmembrane region" description="Helical" evidence="1">
    <location>
        <begin position="22"/>
        <end position="41"/>
    </location>
</feature>
<feature type="transmembrane region" description="Helical" evidence="1">
    <location>
        <begin position="47"/>
        <end position="69"/>
    </location>
</feature>
<evidence type="ECO:0000313" key="3">
    <source>
        <dbReference type="Proteomes" id="UP001500393"/>
    </source>
</evidence>
<comment type="caution">
    <text evidence="2">The sequence shown here is derived from an EMBL/GenBank/DDBJ whole genome shotgun (WGS) entry which is preliminary data.</text>
</comment>
<keyword evidence="3" id="KW-1185">Reference proteome</keyword>
<evidence type="ECO:0008006" key="4">
    <source>
        <dbReference type="Google" id="ProtNLM"/>
    </source>
</evidence>
<dbReference type="InterPro" id="IPR021449">
    <property type="entry name" value="DUF3099"/>
</dbReference>
<evidence type="ECO:0000256" key="1">
    <source>
        <dbReference type="SAM" id="Phobius"/>
    </source>
</evidence>
<protein>
    <recommendedName>
        <fullName evidence="4">DUF3099 domain-containing protein</fullName>
    </recommendedName>
</protein>
<organism evidence="2 3">
    <name type="scientific">Kribbella sancticallisti</name>
    <dbReference type="NCBI Taxonomy" id="460087"/>
    <lineage>
        <taxon>Bacteria</taxon>
        <taxon>Bacillati</taxon>
        <taxon>Actinomycetota</taxon>
        <taxon>Actinomycetes</taxon>
        <taxon>Propionibacteriales</taxon>
        <taxon>Kribbellaceae</taxon>
        <taxon>Kribbella</taxon>
    </lineage>
</organism>
<keyword evidence="1" id="KW-0812">Transmembrane</keyword>